<dbReference type="SUPFAM" id="SSF52833">
    <property type="entry name" value="Thioredoxin-like"/>
    <property type="match status" value="1"/>
</dbReference>
<gene>
    <name evidence="1" type="ORF">UFOPK3001_00888</name>
    <name evidence="2" type="ORF">UFOPK3954_00178</name>
</gene>
<sequence>MSAEPHAVAPTAAPVLPDGLVVVVKQDCATCRMVVPVLEQLGASATPLTVYVQDDASFLGGLPSLSDAELAVSWHHEIETVPTLIRVANGRELERTVGWSRTDWEQVSGVAGLAPDLPVMRPGCGSKSVDPDLADELRVRFTGSKLRARRIELATLEDEMETLFERGWTDGLPVVPPTEARVLRMLEGTSHAPDELVAIVPPDLVEITVEKVAINAVMAGCKPEYFPWVLTAVQAACTDEFNIHGVLATTMPVGPVIICNGPGTQAIGMNSGVNVLGQGNRANLTIGRALQLVIRNVGGGRPGGVDRAAHGNPGKISFCFPEDEVGSPWTSLATERGITPGTDAITLFAGEGPKVIVDQLSRTPESLANSLAAALRAMTHPKLVIAFDVVLILGPEHARVFADAGWDRTRILAELHERTQIAGADIIRGAAGIAEGVPEGLKDQTLPKFRQGGILLVHAGGGAGLFSTMIGGWLNGAAGSQPVTREVTWR</sequence>
<organism evidence="1">
    <name type="scientific">freshwater metagenome</name>
    <dbReference type="NCBI Taxonomy" id="449393"/>
    <lineage>
        <taxon>unclassified sequences</taxon>
        <taxon>metagenomes</taxon>
        <taxon>ecological metagenomes</taxon>
    </lineage>
</organism>
<dbReference type="AlphaFoldDB" id="A0A6J6XRI6"/>
<evidence type="ECO:0000313" key="1">
    <source>
        <dbReference type="EMBL" id="CAB4799900.1"/>
    </source>
</evidence>
<protein>
    <submittedName>
        <fullName evidence="1">Unannotated protein</fullName>
    </submittedName>
</protein>
<name>A0A6J6XRI6_9ZZZZ</name>
<accession>A0A6J6XRI6</accession>
<reference evidence="1" key="1">
    <citation type="submission" date="2020-05" db="EMBL/GenBank/DDBJ databases">
        <authorList>
            <person name="Chiriac C."/>
            <person name="Salcher M."/>
            <person name="Ghai R."/>
            <person name="Kavagutti S V."/>
        </authorList>
    </citation>
    <scope>NUCLEOTIDE SEQUENCE</scope>
</reference>
<dbReference type="EMBL" id="CAFBON010000009">
    <property type="protein sequence ID" value="CAB4974913.1"/>
    <property type="molecule type" value="Genomic_DNA"/>
</dbReference>
<proteinExistence type="predicted"/>
<evidence type="ECO:0000313" key="2">
    <source>
        <dbReference type="EMBL" id="CAB4974913.1"/>
    </source>
</evidence>
<dbReference type="InterPro" id="IPR036249">
    <property type="entry name" value="Thioredoxin-like_sf"/>
</dbReference>
<dbReference type="CDD" id="cd02947">
    <property type="entry name" value="TRX_family"/>
    <property type="match status" value="1"/>
</dbReference>
<dbReference type="EMBL" id="CAFAAJ010000045">
    <property type="protein sequence ID" value="CAB4799900.1"/>
    <property type="molecule type" value="Genomic_DNA"/>
</dbReference>